<dbReference type="Pfam" id="PF04576">
    <property type="entry name" value="Zein-binding"/>
    <property type="match status" value="1"/>
</dbReference>
<accession>A0AAD5ZI96</accession>
<evidence type="ECO:0000313" key="7">
    <source>
        <dbReference type="EMBL" id="KAJ3698404.1"/>
    </source>
</evidence>
<proteinExistence type="predicted"/>
<keyword evidence="4" id="KW-0472">Membrane</keyword>
<comment type="subcellular location">
    <subcellularLocation>
        <location evidence="1">Membrane</location>
    </subcellularLocation>
</comment>
<keyword evidence="2" id="KW-0812">Transmembrane</keyword>
<evidence type="ECO:0000256" key="5">
    <source>
        <dbReference type="SAM" id="Coils"/>
    </source>
</evidence>
<evidence type="ECO:0000256" key="2">
    <source>
        <dbReference type="ARBA" id="ARBA00022692"/>
    </source>
</evidence>
<dbReference type="PANTHER" id="PTHR31422">
    <property type="entry name" value="BNAANNG28530D PROTEIN"/>
    <property type="match status" value="1"/>
</dbReference>
<dbReference type="EMBL" id="JAMRDG010000001">
    <property type="protein sequence ID" value="KAJ3698404.1"/>
    <property type="molecule type" value="Genomic_DNA"/>
</dbReference>
<feature type="coiled-coil region" evidence="5">
    <location>
        <begin position="6"/>
        <end position="40"/>
    </location>
</feature>
<feature type="domain" description="GTD-binding" evidence="6">
    <location>
        <begin position="4"/>
        <end position="102"/>
    </location>
</feature>
<name>A0AAD5ZI96_9POAL</name>
<dbReference type="GO" id="GO:0016020">
    <property type="term" value="C:membrane"/>
    <property type="evidence" value="ECO:0007669"/>
    <property type="project" value="UniProtKB-SubCell"/>
</dbReference>
<organism evidence="7 8">
    <name type="scientific">Rhynchospora tenuis</name>
    <dbReference type="NCBI Taxonomy" id="198213"/>
    <lineage>
        <taxon>Eukaryota</taxon>
        <taxon>Viridiplantae</taxon>
        <taxon>Streptophyta</taxon>
        <taxon>Embryophyta</taxon>
        <taxon>Tracheophyta</taxon>
        <taxon>Spermatophyta</taxon>
        <taxon>Magnoliopsida</taxon>
        <taxon>Liliopsida</taxon>
        <taxon>Poales</taxon>
        <taxon>Cyperaceae</taxon>
        <taxon>Cyperoideae</taxon>
        <taxon>Rhynchosporeae</taxon>
        <taxon>Rhynchospora</taxon>
    </lineage>
</organism>
<dbReference type="AlphaFoldDB" id="A0AAD5ZI96"/>
<sequence length="382" mass="44389">MAEDEVKLLEKALQNQQITVQRLQEELDEERKAAASGAEEALSMIFRLQEEKSTHKMESLQYKRMVEEKLRLNEEAMAMMRKIIFLKDTEIEALRYQFEVCKSKLLSLCVEGGRFPWLNEYIFGKGEHQYLGRRISLPSVRFEELFLDGDDLRQGSVGSIYDDFEKKLTKTSKERKFENLFRSKSSIREISGVIDGSKSDLYDSEGDFSPFRLNRGEISFLTPQKKLPRRTSSVALLHNSCKETEFISNPQDIFEIPESLKRTKEYNLDFKNEERAAKAMIESNLEHVKVSMGYVESEMRMMRESDSVAWKKQLQLLTEIRDKIDALESHIQQKDGPVEEETSDRQKQVKASCMPQLGQQSTNQTDDLLMSYYIEAMLSLSM</sequence>
<reference evidence="7 8" key="1">
    <citation type="journal article" date="2022" name="Cell">
        <title>Repeat-based holocentromeres influence genome architecture and karyotype evolution.</title>
        <authorList>
            <person name="Hofstatter P.G."/>
            <person name="Thangavel G."/>
            <person name="Lux T."/>
            <person name="Neumann P."/>
            <person name="Vondrak T."/>
            <person name="Novak P."/>
            <person name="Zhang M."/>
            <person name="Costa L."/>
            <person name="Castellani M."/>
            <person name="Scott A."/>
            <person name="Toegelov H."/>
            <person name="Fuchs J."/>
            <person name="Mata-Sucre Y."/>
            <person name="Dias Y."/>
            <person name="Vanzela A.L.L."/>
            <person name="Huettel B."/>
            <person name="Almeida C.C.S."/>
            <person name="Simkova H."/>
            <person name="Souza G."/>
            <person name="Pedrosa-Harand A."/>
            <person name="Macas J."/>
            <person name="Mayer K.F.X."/>
            <person name="Houben A."/>
            <person name="Marques A."/>
        </authorList>
    </citation>
    <scope>NUCLEOTIDE SEQUENCE [LARGE SCALE GENOMIC DNA]</scope>
    <source>
        <strain evidence="7">RhyTen1mFocal</strain>
    </source>
</reference>
<evidence type="ECO:0000256" key="4">
    <source>
        <dbReference type="ARBA" id="ARBA00023136"/>
    </source>
</evidence>
<evidence type="ECO:0000256" key="1">
    <source>
        <dbReference type="ARBA" id="ARBA00004370"/>
    </source>
</evidence>
<comment type="caution">
    <text evidence="7">The sequence shown here is derived from an EMBL/GenBank/DDBJ whole genome shotgun (WGS) entry which is preliminary data.</text>
</comment>
<protein>
    <recommendedName>
        <fullName evidence="6">GTD-binding domain-containing protein</fullName>
    </recommendedName>
</protein>
<keyword evidence="8" id="KW-1185">Reference proteome</keyword>
<dbReference type="PROSITE" id="PS51775">
    <property type="entry name" value="GTD_BINDING"/>
    <property type="match status" value="1"/>
</dbReference>
<dbReference type="PANTHER" id="PTHR31422:SF1">
    <property type="entry name" value="GTD-BINDING DOMAIN-CONTAINING PROTEIN"/>
    <property type="match status" value="1"/>
</dbReference>
<keyword evidence="3" id="KW-1133">Transmembrane helix</keyword>
<gene>
    <name evidence="7" type="ORF">LUZ61_002109</name>
</gene>
<evidence type="ECO:0000313" key="8">
    <source>
        <dbReference type="Proteomes" id="UP001210211"/>
    </source>
</evidence>
<evidence type="ECO:0000256" key="3">
    <source>
        <dbReference type="ARBA" id="ARBA00022989"/>
    </source>
</evidence>
<dbReference type="GO" id="GO:0080115">
    <property type="term" value="F:myosin XI tail binding"/>
    <property type="evidence" value="ECO:0007669"/>
    <property type="project" value="UniProtKB-ARBA"/>
</dbReference>
<keyword evidence="5" id="KW-0175">Coiled coil</keyword>
<dbReference type="InterPro" id="IPR007656">
    <property type="entry name" value="GTD-bd"/>
</dbReference>
<evidence type="ECO:0000259" key="6">
    <source>
        <dbReference type="PROSITE" id="PS51775"/>
    </source>
</evidence>
<dbReference type="Proteomes" id="UP001210211">
    <property type="component" value="Unassembled WGS sequence"/>
</dbReference>